<evidence type="ECO:0000313" key="1">
    <source>
        <dbReference type="EMBL" id="MFD1429763.1"/>
    </source>
</evidence>
<comment type="caution">
    <text evidence="1">The sequence shown here is derived from an EMBL/GenBank/DDBJ whole genome shotgun (WGS) entry which is preliminary data.</text>
</comment>
<gene>
    <name evidence="1" type="ORF">ACFQ4P_05835</name>
</gene>
<protein>
    <submittedName>
        <fullName evidence="1">Uncharacterized protein</fullName>
    </submittedName>
</protein>
<reference evidence="2" key="1">
    <citation type="journal article" date="2019" name="Int. J. Syst. Evol. Microbiol.">
        <title>The Global Catalogue of Microorganisms (GCM) 10K type strain sequencing project: providing services to taxonomists for standard genome sequencing and annotation.</title>
        <authorList>
            <consortium name="The Broad Institute Genomics Platform"/>
            <consortium name="The Broad Institute Genome Sequencing Center for Infectious Disease"/>
            <person name="Wu L."/>
            <person name="Ma J."/>
        </authorList>
    </citation>
    <scope>NUCLEOTIDE SEQUENCE [LARGE SCALE GENOMIC DNA]</scope>
    <source>
        <strain evidence="2">CCM 8980</strain>
    </source>
</reference>
<sequence length="85" mass="10161">MPKKRWEDEQLGGPMPRPWWLPADEIFNWDRKVGDSKEATFLKISSLTREQFIELQNKKWIPADYKIDDWIKSDDTQSNGQGFYL</sequence>
<dbReference type="EMBL" id="JBHTOC010000007">
    <property type="protein sequence ID" value="MFD1429763.1"/>
    <property type="molecule type" value="Genomic_DNA"/>
</dbReference>
<organism evidence="1 2">
    <name type="scientific">Lacticaseibacillus mingshuiensis</name>
    <dbReference type="NCBI Taxonomy" id="2799574"/>
    <lineage>
        <taxon>Bacteria</taxon>
        <taxon>Bacillati</taxon>
        <taxon>Bacillota</taxon>
        <taxon>Bacilli</taxon>
        <taxon>Lactobacillales</taxon>
        <taxon>Lactobacillaceae</taxon>
        <taxon>Lacticaseibacillus</taxon>
    </lineage>
</organism>
<keyword evidence="2" id="KW-1185">Reference proteome</keyword>
<dbReference type="RefSeq" id="WP_203637042.1">
    <property type="nucleotide sequence ID" value="NZ_BOLR01000025.1"/>
</dbReference>
<evidence type="ECO:0000313" key="2">
    <source>
        <dbReference type="Proteomes" id="UP001597196"/>
    </source>
</evidence>
<dbReference type="Proteomes" id="UP001597196">
    <property type="component" value="Unassembled WGS sequence"/>
</dbReference>
<proteinExistence type="predicted"/>
<name>A0ABW4CGT2_9LACO</name>
<accession>A0ABW4CGT2</accession>